<organism evidence="2 3">
    <name type="scientific">Candidatus Taylorbacteria bacterium RIFCSPHIGHO2_02_FULL_46_13</name>
    <dbReference type="NCBI Taxonomy" id="1802312"/>
    <lineage>
        <taxon>Bacteria</taxon>
        <taxon>Candidatus Tayloriibacteriota</taxon>
    </lineage>
</organism>
<dbReference type="Gene3D" id="3.20.20.140">
    <property type="entry name" value="Metal-dependent hydrolases"/>
    <property type="match status" value="1"/>
</dbReference>
<evidence type="ECO:0000313" key="3">
    <source>
        <dbReference type="Proteomes" id="UP000177565"/>
    </source>
</evidence>
<dbReference type="Proteomes" id="UP000177565">
    <property type="component" value="Unassembled WGS sequence"/>
</dbReference>
<dbReference type="InterPro" id="IPR006680">
    <property type="entry name" value="Amidohydro-rel"/>
</dbReference>
<dbReference type="SUPFAM" id="SSF51556">
    <property type="entry name" value="Metallo-dependent hydrolases"/>
    <property type="match status" value="1"/>
</dbReference>
<sequence length="339" mass="39777">MDDQEILSRFQEVKKQAGLIFYDTHFHPHDVFGFHSAHIEHQDDLQVENNPTLLERFHYNSFSLTLLEILFRRVPRYIQKEIKKRFKITDQEFLLKTLTDASMDNAVLVPIYPKVSPQSLYSVLDSPRFLRLGSVNFDLEEKELERDLYSQVELYSIRGIKLHPNIQLFYPHPSLNPSVFESKLNAVYRFAEKHKLYLLFHGGISFVPTGSTFEKREYALLKHFFSNRRSFIQDLRIPVVIAHLGVYNVRNPNLDLVLHLAKYKNVYFDTAGVNPAHISTFLKRCGIEKLLFGSDALYFNLKYNLILLLRVLYDYSASNYQENIAKVFSQNYSNLLKNI</sequence>
<proteinExistence type="predicted"/>
<dbReference type="Pfam" id="PF04909">
    <property type="entry name" value="Amidohydro_2"/>
    <property type="match status" value="1"/>
</dbReference>
<gene>
    <name evidence="2" type="ORF">A3C06_02475</name>
</gene>
<dbReference type="InterPro" id="IPR032466">
    <property type="entry name" value="Metal_Hydrolase"/>
</dbReference>
<dbReference type="GO" id="GO:0016787">
    <property type="term" value="F:hydrolase activity"/>
    <property type="evidence" value="ECO:0007669"/>
    <property type="project" value="InterPro"/>
</dbReference>
<accession>A0A1G2MRB5</accession>
<comment type="caution">
    <text evidence="2">The sequence shown here is derived from an EMBL/GenBank/DDBJ whole genome shotgun (WGS) entry which is preliminary data.</text>
</comment>
<dbReference type="STRING" id="1802312.A3C06_02475"/>
<evidence type="ECO:0000313" key="2">
    <source>
        <dbReference type="EMBL" id="OHA26284.1"/>
    </source>
</evidence>
<name>A0A1G2MRB5_9BACT</name>
<evidence type="ECO:0000259" key="1">
    <source>
        <dbReference type="Pfam" id="PF04909"/>
    </source>
</evidence>
<dbReference type="EMBL" id="MHRQ01000023">
    <property type="protein sequence ID" value="OHA26284.1"/>
    <property type="molecule type" value="Genomic_DNA"/>
</dbReference>
<reference evidence="2 3" key="1">
    <citation type="journal article" date="2016" name="Nat. Commun.">
        <title>Thousands of microbial genomes shed light on interconnected biogeochemical processes in an aquifer system.</title>
        <authorList>
            <person name="Anantharaman K."/>
            <person name="Brown C.T."/>
            <person name="Hug L.A."/>
            <person name="Sharon I."/>
            <person name="Castelle C.J."/>
            <person name="Probst A.J."/>
            <person name="Thomas B.C."/>
            <person name="Singh A."/>
            <person name="Wilkins M.J."/>
            <person name="Karaoz U."/>
            <person name="Brodie E.L."/>
            <person name="Williams K.H."/>
            <person name="Hubbard S.S."/>
            <person name="Banfield J.F."/>
        </authorList>
    </citation>
    <scope>NUCLEOTIDE SEQUENCE [LARGE SCALE GENOMIC DNA]</scope>
</reference>
<feature type="domain" description="Amidohydrolase-related" evidence="1">
    <location>
        <begin position="127"/>
        <end position="303"/>
    </location>
</feature>
<dbReference type="AlphaFoldDB" id="A0A1G2MRB5"/>
<protein>
    <recommendedName>
        <fullName evidence="1">Amidohydrolase-related domain-containing protein</fullName>
    </recommendedName>
</protein>